<name>A0RXW3_CENSY</name>
<organism evidence="1 2">
    <name type="scientific">Cenarchaeum symbiosum (strain A)</name>
    <dbReference type="NCBI Taxonomy" id="414004"/>
    <lineage>
        <taxon>Archaea</taxon>
        <taxon>Nitrososphaerota</taxon>
        <taxon>Candidatus Cenarchaeales</taxon>
        <taxon>Candidatus Cenarchaeaceae</taxon>
        <taxon>Candidatus Cenarchaeum</taxon>
    </lineage>
</organism>
<dbReference type="STRING" id="414004.CENSYa_1560"/>
<proteinExistence type="predicted"/>
<dbReference type="Pfam" id="PF12686">
    <property type="entry name" value="DUF3800"/>
    <property type="match status" value="1"/>
</dbReference>
<dbReference type="EMBL" id="DP000238">
    <property type="protein sequence ID" value="ABK78180.1"/>
    <property type="molecule type" value="Genomic_DNA"/>
</dbReference>
<dbReference type="EnsemblBacteria" id="ABK78180">
    <property type="protein sequence ID" value="ABK78180"/>
    <property type="gene ID" value="CENSYa_1560"/>
</dbReference>
<sequence length="249" mass="28534">MDGSGDTGIPIPAGGSKHEWYVMAGLIIDPATNIKAKNRVCDILQRYIPEKVREDNKDSHYELHYTDIRFGSNIYSPLSLSDRNSMIDEVFELLLELKPILMAAAIHKTRMHQLSDGNKNFNTMTVRSLIDKFSAYTVHFDKIGSIVYDEEQYKKDAMMRKKMRLWRRHGLNPRNAGTQADMLPNIINTISLSPSEMSSGLQLTDFCARAVWDYLQKKDDSRYKQIRHLFEIGGCTSMGRRLEIIPDVS</sequence>
<protein>
    <recommendedName>
        <fullName evidence="3">DUF3800 domain-containing protein</fullName>
    </recommendedName>
</protein>
<reference evidence="1 2" key="1">
    <citation type="journal article" date="2006" name="Proc. Natl. Acad. Sci. U.S.A.">
        <title>Genomic analysis of the uncultivated marine crenarchaeote Cenarchaeum symbiosum.</title>
        <authorList>
            <person name="Hallam S.J."/>
            <person name="Konstantinidis K.T."/>
            <person name="Putnam N."/>
            <person name="Schleper C."/>
            <person name="Watanabe Y."/>
            <person name="Sugahara J."/>
            <person name="Preston C."/>
            <person name="de la Torre J."/>
            <person name="Richardson P.M."/>
            <person name="DeLong E.F."/>
        </authorList>
    </citation>
    <scope>NUCLEOTIDE SEQUENCE [LARGE SCALE GENOMIC DNA]</scope>
    <source>
        <strain evidence="2">A</strain>
    </source>
</reference>
<dbReference type="InterPro" id="IPR024524">
    <property type="entry name" value="DUF3800"/>
</dbReference>
<keyword evidence="2" id="KW-1185">Reference proteome</keyword>
<dbReference type="KEGG" id="csy:CENSYa_1560"/>
<accession>A0RXW3</accession>
<evidence type="ECO:0008006" key="3">
    <source>
        <dbReference type="Google" id="ProtNLM"/>
    </source>
</evidence>
<evidence type="ECO:0000313" key="1">
    <source>
        <dbReference type="EMBL" id="ABK78180.1"/>
    </source>
</evidence>
<evidence type="ECO:0000313" key="2">
    <source>
        <dbReference type="Proteomes" id="UP000000758"/>
    </source>
</evidence>
<dbReference type="AlphaFoldDB" id="A0RXW3"/>
<dbReference type="HOGENOM" id="CLU_1113834_0_0_2"/>
<gene>
    <name evidence="1" type="ordered locus">CENSYa_1560</name>
</gene>
<dbReference type="Proteomes" id="UP000000758">
    <property type="component" value="Chromosome"/>
</dbReference>